<evidence type="ECO:0000256" key="8">
    <source>
        <dbReference type="ARBA" id="ARBA00023069"/>
    </source>
</evidence>
<feature type="compositionally biased region" description="Basic and acidic residues" evidence="16">
    <location>
        <begin position="22"/>
        <end position="38"/>
    </location>
</feature>
<dbReference type="SUPFAM" id="SSF141571">
    <property type="entry name" value="Pentapeptide repeat-like"/>
    <property type="match status" value="1"/>
</dbReference>
<dbReference type="AGR" id="Xenbase:XB-GENE-6047484"/>
<evidence type="ECO:0000259" key="17">
    <source>
        <dbReference type="Pfam" id="PF23409"/>
    </source>
</evidence>
<keyword evidence="9" id="KW-0206">Cytoskeleton</keyword>
<feature type="compositionally biased region" description="Acidic residues" evidence="16">
    <location>
        <begin position="1983"/>
        <end position="2015"/>
    </location>
</feature>
<dbReference type="GeneTree" id="ENSGT00940000161555"/>
<dbReference type="Pfam" id="PF00400">
    <property type="entry name" value="WD40"/>
    <property type="match status" value="3"/>
</dbReference>
<comment type="similarity">
    <text evidence="12">Belongs to the CFAP44 family.</text>
</comment>
<evidence type="ECO:0000256" key="10">
    <source>
        <dbReference type="ARBA" id="ARBA00023273"/>
    </source>
</evidence>
<feature type="region of interest" description="Disordered" evidence="16">
    <location>
        <begin position="428"/>
        <end position="510"/>
    </location>
</feature>
<proteinExistence type="inferred from homology"/>
<feature type="region of interest" description="Disordered" evidence="16">
    <location>
        <begin position="2314"/>
        <end position="2333"/>
    </location>
</feature>
<keyword evidence="2" id="KW-0963">Cytoplasm</keyword>
<dbReference type="InterPro" id="IPR011048">
    <property type="entry name" value="Haem_d1_sf"/>
</dbReference>
<dbReference type="SMART" id="SM00320">
    <property type="entry name" value="WD40"/>
    <property type="match status" value="7"/>
</dbReference>
<dbReference type="Pfam" id="PF23409">
    <property type="entry name" value="Beta-prop_EML"/>
    <property type="match status" value="1"/>
</dbReference>
<dbReference type="InterPro" id="IPR015943">
    <property type="entry name" value="WD40/YVTN_repeat-like_dom_sf"/>
</dbReference>
<evidence type="ECO:0000256" key="7">
    <source>
        <dbReference type="ARBA" id="ARBA00023054"/>
    </source>
</evidence>
<feature type="compositionally biased region" description="Low complexity" evidence="16">
    <location>
        <begin position="1790"/>
        <end position="1814"/>
    </location>
</feature>
<keyword evidence="3" id="KW-0597">Phosphoprotein</keyword>
<feature type="repeat" description="WD" evidence="14">
    <location>
        <begin position="1058"/>
        <end position="1091"/>
    </location>
</feature>
<dbReference type="Bgee" id="ENSXETG00000017777">
    <property type="expression patterns" value="Expressed in testis and 9 other cell types or tissues"/>
</dbReference>
<dbReference type="Gene3D" id="2.130.10.10">
    <property type="entry name" value="YVTN repeat-like/Quinoprotein amine dehydrogenase"/>
    <property type="match status" value="3"/>
</dbReference>
<dbReference type="GeneID" id="100497083"/>
<dbReference type="Proteomes" id="UP000008143">
    <property type="component" value="Chromosome 2"/>
</dbReference>
<keyword evidence="4 14" id="KW-0853">WD repeat</keyword>
<dbReference type="Xenbase" id="XB-GENE-6047484">
    <property type="gene designation" value="cfap44"/>
</dbReference>
<accession>A0A803JH59</accession>
<dbReference type="PANTHER" id="PTHR14885">
    <property type="entry name" value="CILIA- AND FLAGELLA-ASSOCIATED PROTEIN 43-RELATED"/>
    <property type="match status" value="1"/>
</dbReference>
<evidence type="ECO:0000256" key="11">
    <source>
        <dbReference type="ARBA" id="ARBA00055223"/>
    </source>
</evidence>
<keyword evidence="10" id="KW-0966">Cell projection</keyword>
<evidence type="ECO:0000256" key="2">
    <source>
        <dbReference type="ARBA" id="ARBA00022490"/>
    </source>
</evidence>
<feature type="coiled-coil region" evidence="15">
    <location>
        <begin position="2039"/>
        <end position="2094"/>
    </location>
</feature>
<keyword evidence="7 15" id="KW-0175">Coiled coil</keyword>
<dbReference type="PROSITE" id="PS00678">
    <property type="entry name" value="WD_REPEATS_1"/>
    <property type="match status" value="1"/>
</dbReference>
<dbReference type="InterPro" id="IPR001680">
    <property type="entry name" value="WD40_rpt"/>
</dbReference>
<comment type="function">
    <text evidence="11">Flagellar protein involved in sperm flagellum axoneme organization and function.</text>
</comment>
<evidence type="ECO:0000256" key="12">
    <source>
        <dbReference type="ARBA" id="ARBA00060934"/>
    </source>
</evidence>
<feature type="region of interest" description="Disordered" evidence="16">
    <location>
        <begin position="1976"/>
        <end position="2017"/>
    </location>
</feature>
<feature type="compositionally biased region" description="Polar residues" evidence="16">
    <location>
        <begin position="96"/>
        <end position="111"/>
    </location>
</feature>
<evidence type="ECO:0000256" key="15">
    <source>
        <dbReference type="SAM" id="Coils"/>
    </source>
</evidence>
<dbReference type="SUPFAM" id="SSF51004">
    <property type="entry name" value="C-terminal (heme d1) domain of cytochrome cd1-nitrite reductase"/>
    <property type="match status" value="1"/>
</dbReference>
<evidence type="ECO:0000256" key="6">
    <source>
        <dbReference type="ARBA" id="ARBA00022846"/>
    </source>
</evidence>
<sequence length="2333" mass="259517">MAAEQPSAREAGGDPAQEEEESHVAEEGDSIRDAHLIEADTTDPLDMEKDTDPADPQEPRPTVKGGVSMLPEPSVGGEETAGALGAEANAEEQNRDTTTVPPVGNNEQTLESESDVALNMVTDPTTGHSLEEQNPGDDEEMERAMDDAKELEKSIRDEEGTEEVGKTNKQEVEENIPTQEKPPSNAEVEENPPSHERVNRNMAGINGAEGNMAGIDGAEGNMAGIDGAEGNLAGIDGAEGNLAGIDGAEGNLAGIDEAEGNMAGSDGAEGNMAGIDEAEGNLTGSDGAEGNMAGSDGAEGNMAGIDEAEGNLTGRDGAEGNMADSDGAEGNMADSDGAEGNVAGSDGAEQNMADSDGAEGNMADSDGAEGNMADSDGAERNMADSDGAEENMAVNGEAEGNMADSDGAEGNMADSDGAERNMAVNGEAEGNMADSDGAEGNMADSDGAEGNMADRDGAEGNMADSDGAERNMADSDGAEENMAVNGEAEGNMVDTEGIAGNIQVEQKIADDTEVEPHLGAVREVEEKMAAAAELEQNVQLTSHFEETDQEGKQDMEAAERGPEPEAEQEELDQRAEPPADPEQEQGEPIHKIPEDFYYEYESLRSGPYVTPNSGIPSGVLQLLHSFGYDCTKRANLHLLDNQTLLYVAGTTCVILSVKTQEQRYVRSSSGAGIGAVTVHPRKAYFAVAEKGNAPNIIIYGYPSLKPYRILRGGTEEAYAFVDFNVSGTLLASVGSSPDYTLTIWDWRQENIMLRSKAFSQDVFQVTFSAENEEQLTTCGTGHIKFWKMASTFTGLKLQGELGRFGKTGLSDIEGYVELPDGKVISGSEWGNMLLWEGGLIKVELCRKGGRSCHNGPINQFVLDEGELITIGSDGFVRVWDFEMVDTADTVDDSGLLEMEPMNELLVGRNVNLRFMVKATDTEAPLWFAQDANGAIWKLDLSFSNITQDPECLFSFHAGNIKALDASPSTYLMATTSLDRSVRIYDFIGKYPLVEMKFKQGGTSLVWAPRMVNPKGGLFAVGFDDGVVRILEVHSSLGSRIVAGRPGKQEAELNLKQAFKPHRAPVTALTYERNGEILATGSMDRTVFFFTVGDSYEPIGFVRVPGPVRELHWTPPSHEESHLLVLCENGFAVQIPAPSAEKRDPLSTFEIPDVPLKYFRFSSIKSKLQREEEIGRRQKQKEQKLKEREAWIKKQKEQGVELTEDDLQGLAEEEEEEPLPPLYVPKDPSPILCGFYASPGKFWLSLDGYDSGFLYLCEFSDLQDQPEDLTSRRDEPLSVLPVEDTTSNPIYKFHFSSNKQLLFCGMRDGTVRVYPLQANDPLLTSMHGYWALGVHDNQYGRVQSISTSYDNQYLVTCGGDSNIFTFSILSMEEIERDLKGNKAKIPSPRNDTEGVRPVEDIEDPNAYSIEDAKQKRQQDLLVRQAEEQKSQKRHLLAELRREFELLLGRNAALPGHMQLSREEFEMDQRIREEMERQTSEKIRTALRELAWEQEKHSVALRKLQARFRDNVECDTVTVRAISSRHQVPTYRMLVLSDNYPQGKGTLMKRRPTRHDLRVKEGEAAKEPWDVGTAEPSATLGEKELEALMNQQKQKKQWVGRRHGGAQAERMRNIMEKAEKAKSKIAQRKREWAELYRKKPSEDYEDPEDVTAIKRAKENMGDFNLKTSEDYTVPEHLRINAERKRKELAALEGTIHKQKSAMNRRILALRDLKESTIEQIQSLVTNVHHIQSMLDPSNHLPVPPVPTMHPDETPEKRFQYNNKTLSRFRLEQESRARERQAGGANGFGGFGTQTTTVETTTDSTKSTGSTTHSSQPSPTPPPQMPMGETSKLEEEIRRTEEIKNLYLQEHLIQKIHTLVLDFDAELRILRHQKIQLDVEMKMADLRHITLFEELLLLKEFEKREDTLQERVSERIAEKGEMTRRLEDSMQQLDTKKREIGRLQEKEKAIHSAFQASLGENNKLATFLSKVFRKKIKRTKKKEEQAAEDEEDESEEESDEESAWESDEDGSGSEEGVFDDSVCPNNCDPALFESTLQLREKRLDVEEALTEEKKIVDNLKKEYDSLSKKIKALELSLSQAEAELEAFQREKQRKLNELDVVVPLKLHQVDYLVNGEIPGDLSQALVFTNQSLESLQQRIRELQQEKVEKRELYRQAREQHKQLIRDKKEVERKIKVLEERCSQQMLRKFGRIVDLEALQTLSVNTTLEELKIKSSERAQRMDGELAEWEEKVTEAKRNLMEVTREQTRKLQKMNELLTEKKVLESKLDALQTAVGEEFKGPRRAETKERQKLLHLVQMQTEEISNLKEEISLLSKKGGSILPPAQPPISHSRGTVI</sequence>
<keyword evidence="5" id="KW-0677">Repeat</keyword>
<feature type="coiled-coil region" evidence="15">
    <location>
        <begin position="1167"/>
        <end position="1212"/>
    </location>
</feature>
<feature type="region of interest" description="Disordered" evidence="16">
    <location>
        <begin position="1"/>
        <end position="200"/>
    </location>
</feature>
<evidence type="ECO:0000256" key="16">
    <source>
        <dbReference type="SAM" id="MobiDB-lite"/>
    </source>
</evidence>
<dbReference type="OrthoDB" id="1935234at2759"/>
<feature type="domain" description="EML-like first beta-propeller" evidence="17">
    <location>
        <begin position="673"/>
        <end position="887"/>
    </location>
</feature>
<evidence type="ECO:0000256" key="9">
    <source>
        <dbReference type="ARBA" id="ARBA00023212"/>
    </source>
</evidence>
<reference evidence="20" key="3">
    <citation type="submission" date="2025-04" db="UniProtKB">
        <authorList>
            <consortium name="RefSeq"/>
        </authorList>
    </citation>
    <scope>IDENTIFICATION</scope>
    <source>
        <strain evidence="20">Nigerian</strain>
        <tissue evidence="20">Liver and blood</tissue>
    </source>
</reference>
<dbReference type="RefSeq" id="XP_031752292.1">
    <property type="nucleotide sequence ID" value="XM_031896432.1"/>
</dbReference>
<feature type="coiled-coil region" evidence="15">
    <location>
        <begin position="2215"/>
        <end position="2313"/>
    </location>
</feature>
<evidence type="ECO:0000256" key="4">
    <source>
        <dbReference type="ARBA" id="ARBA00022574"/>
    </source>
</evidence>
<gene>
    <name evidence="18 20 21" type="primary">cfap44</name>
</gene>
<feature type="compositionally biased region" description="Basic and acidic residues" evidence="16">
    <location>
        <begin position="142"/>
        <end position="172"/>
    </location>
</feature>
<feature type="coiled-coil region" evidence="15">
    <location>
        <begin position="2122"/>
        <end position="2184"/>
    </location>
</feature>
<feature type="coiled-coil region" evidence="15">
    <location>
        <begin position="1895"/>
        <end position="1943"/>
    </location>
</feature>
<feature type="region of interest" description="Disordered" evidence="16">
    <location>
        <begin position="1770"/>
        <end position="1833"/>
    </location>
</feature>
<dbReference type="KEGG" id="xtr:100497083"/>
<protein>
    <recommendedName>
        <fullName evidence="13">Cilia- and flagella-associated protein 44</fullName>
    </recommendedName>
</protein>
<keyword evidence="19" id="KW-1185">Reference proteome</keyword>
<organism evidence="18">
    <name type="scientific">Xenopus tropicalis</name>
    <name type="common">Western clawed frog</name>
    <name type="synonym">Silurana tropicalis</name>
    <dbReference type="NCBI Taxonomy" id="8364"/>
    <lineage>
        <taxon>Eukaryota</taxon>
        <taxon>Metazoa</taxon>
        <taxon>Chordata</taxon>
        <taxon>Craniata</taxon>
        <taxon>Vertebrata</taxon>
        <taxon>Euteleostomi</taxon>
        <taxon>Amphibia</taxon>
        <taxon>Batrachia</taxon>
        <taxon>Anura</taxon>
        <taxon>Pipoidea</taxon>
        <taxon>Pipidae</taxon>
        <taxon>Xenopodinae</taxon>
        <taxon>Xenopus</taxon>
        <taxon>Silurana</taxon>
    </lineage>
</organism>
<dbReference type="FunFam" id="2.130.10.10:FF:000547">
    <property type="entry name" value="Cilia- and flagella-associated protein 44"/>
    <property type="match status" value="1"/>
</dbReference>
<comment type="subcellular location">
    <subcellularLocation>
        <location evidence="1">Cytoplasm</location>
        <location evidence="1">Cytoskeleton</location>
        <location evidence="1">Flagellum axoneme</location>
    </subcellularLocation>
</comment>
<evidence type="ECO:0000256" key="3">
    <source>
        <dbReference type="ARBA" id="ARBA00022553"/>
    </source>
</evidence>
<dbReference type="Ensembl" id="ENSXETT00000107030">
    <property type="protein sequence ID" value="ENSXETP00000107236"/>
    <property type="gene ID" value="ENSXETG00000017777"/>
</dbReference>
<feature type="repeat" description="WD" evidence="14">
    <location>
        <begin position="953"/>
        <end position="985"/>
    </location>
</feature>
<feature type="compositionally biased region" description="Low complexity" evidence="16">
    <location>
        <begin position="76"/>
        <end position="88"/>
    </location>
</feature>
<evidence type="ECO:0000313" key="20">
    <source>
        <dbReference type="RefSeq" id="XP_031752292.1"/>
    </source>
</evidence>
<feature type="compositionally biased region" description="Basic and acidic residues" evidence="16">
    <location>
        <begin position="1389"/>
        <end position="1398"/>
    </location>
</feature>
<evidence type="ECO:0000256" key="14">
    <source>
        <dbReference type="PROSITE-ProRule" id="PRU00221"/>
    </source>
</evidence>
<evidence type="ECO:0000313" key="19">
    <source>
        <dbReference type="Proteomes" id="UP000008143"/>
    </source>
</evidence>
<dbReference type="FunFam" id="2.130.10.10:FF:000401">
    <property type="entry name" value="Cilia- and flagella-associated protein 44"/>
    <property type="match status" value="1"/>
</dbReference>
<dbReference type="InterPro" id="IPR055439">
    <property type="entry name" value="Beta-prop_EML_1st"/>
</dbReference>
<keyword evidence="6 20" id="KW-0282">Flagellum</keyword>
<reference evidence="18" key="1">
    <citation type="journal article" date="2010" name="Science">
        <title>The genome of the Western clawed frog Xenopus tropicalis.</title>
        <authorList>
            <person name="Hellsten U."/>
            <person name="Harland R.M."/>
            <person name="Gilchrist M.J."/>
            <person name="Hendrix D."/>
            <person name="Jurka J."/>
            <person name="Kapitonov V."/>
            <person name="Ovcharenko I."/>
            <person name="Putnam N.H."/>
            <person name="Shu S."/>
            <person name="Taher L."/>
            <person name="Blitz I.L."/>
            <person name="Blumberg B."/>
            <person name="Dichmann D.S."/>
            <person name="Dubchak I."/>
            <person name="Amaya E."/>
            <person name="Detter J.C."/>
            <person name="Fletcher R."/>
            <person name="Gerhard D.S."/>
            <person name="Goodstein D."/>
            <person name="Graves T."/>
            <person name="Grigoriev I.V."/>
            <person name="Grimwood J."/>
            <person name="Kawashima T."/>
            <person name="Lindquist E."/>
            <person name="Lucas S.M."/>
            <person name="Mead P.E."/>
            <person name="Mitros T."/>
            <person name="Ogino H."/>
            <person name="Ohta Y."/>
            <person name="Poliakov A.V."/>
            <person name="Pollet N."/>
            <person name="Robert J."/>
            <person name="Salamov A."/>
            <person name="Sater A.K."/>
            <person name="Schmutz J."/>
            <person name="Terry A."/>
            <person name="Vize P.D."/>
            <person name="Warren W.C."/>
            <person name="Wells D."/>
            <person name="Wills A."/>
            <person name="Wilson R.K."/>
            <person name="Zimmerman L.B."/>
            <person name="Zorn A.M."/>
            <person name="Grainger R."/>
            <person name="Grammer T."/>
            <person name="Khokha M.K."/>
            <person name="Richardson P.M."/>
            <person name="Rokhsar D.S."/>
        </authorList>
    </citation>
    <scope>NUCLEOTIDE SEQUENCE [LARGE SCALE GENOMIC DNA]</scope>
    <source>
        <strain evidence="18">Nigerian</strain>
    </source>
</reference>
<evidence type="ECO:0000256" key="5">
    <source>
        <dbReference type="ARBA" id="ARBA00022737"/>
    </source>
</evidence>
<feature type="compositionally biased region" description="Basic and acidic residues" evidence="16">
    <location>
        <begin position="544"/>
        <end position="563"/>
    </location>
</feature>
<dbReference type="OMA" id="FIMDRVH"/>
<feature type="region of interest" description="Disordered" evidence="16">
    <location>
        <begin position="544"/>
        <end position="590"/>
    </location>
</feature>
<dbReference type="GO" id="GO:0007288">
    <property type="term" value="P:sperm axoneme assembly"/>
    <property type="evidence" value="ECO:0007669"/>
    <property type="project" value="UniProtKB-ARBA"/>
</dbReference>
<evidence type="ECO:0000313" key="21">
    <source>
        <dbReference type="Xenbase" id="XB-GENE-6047484"/>
    </source>
</evidence>
<feature type="region of interest" description="Disordered" evidence="16">
    <location>
        <begin position="257"/>
        <end position="384"/>
    </location>
</feature>
<evidence type="ECO:0000256" key="13">
    <source>
        <dbReference type="ARBA" id="ARBA00074727"/>
    </source>
</evidence>
<evidence type="ECO:0000313" key="18">
    <source>
        <dbReference type="Ensembl" id="ENSXETP00000107236"/>
    </source>
</evidence>
<name>A0A803JH59_XENTR</name>
<feature type="region of interest" description="Disordered" evidence="16">
    <location>
        <begin position="398"/>
        <end position="417"/>
    </location>
</feature>
<dbReference type="InterPro" id="IPR036322">
    <property type="entry name" value="WD40_repeat_dom_sf"/>
</dbReference>
<feature type="region of interest" description="Disordered" evidence="16">
    <location>
        <begin position="1379"/>
        <end position="1407"/>
    </location>
</feature>
<reference evidence="18" key="2">
    <citation type="submission" date="2021-03" db="UniProtKB">
        <authorList>
            <consortium name="Ensembl"/>
        </authorList>
    </citation>
    <scope>IDENTIFICATION</scope>
</reference>
<keyword evidence="8" id="KW-0969">Cilium</keyword>
<dbReference type="PROSITE" id="PS50082">
    <property type="entry name" value="WD_REPEATS_2"/>
    <property type="match status" value="2"/>
</dbReference>
<dbReference type="SUPFAM" id="SSF50978">
    <property type="entry name" value="WD40 repeat-like"/>
    <property type="match status" value="1"/>
</dbReference>
<dbReference type="PANTHER" id="PTHR14885:SF3">
    <property type="entry name" value="CILIA- AND FLAGELLA-ASSOCIATED PROTEIN 44"/>
    <property type="match status" value="1"/>
</dbReference>
<dbReference type="CTD" id="55779"/>
<dbReference type="InterPro" id="IPR019775">
    <property type="entry name" value="WD40_repeat_CS"/>
</dbReference>
<evidence type="ECO:0000256" key="1">
    <source>
        <dbReference type="ARBA" id="ARBA00004611"/>
    </source>
</evidence>